<dbReference type="STRING" id="560819.SAMN05428998_1043"/>
<dbReference type="AlphaFoldDB" id="A0A1Y6BE22"/>
<keyword evidence="3" id="KW-1185">Reference proteome</keyword>
<keyword evidence="1" id="KW-0472">Membrane</keyword>
<evidence type="ECO:0000313" key="2">
    <source>
        <dbReference type="EMBL" id="SMF06805.1"/>
    </source>
</evidence>
<protein>
    <submittedName>
        <fullName evidence="2">Uncharacterized protein</fullName>
    </submittedName>
</protein>
<dbReference type="EMBL" id="FWZX01000004">
    <property type="protein sequence ID" value="SMF06805.1"/>
    <property type="molecule type" value="Genomic_DNA"/>
</dbReference>
<sequence>MRVPVRQQAPDAAAGGLRALLPALVLLLVSLLVMPALAVRLPSAGQEVALVFPPGTSSDAAIGAVASADGLLVRPGGFDNLMIARFPHALGWLALWRLGVVVALDPAVAGACAAFLQSSSKGAPS</sequence>
<feature type="transmembrane region" description="Helical" evidence="1">
    <location>
        <begin position="20"/>
        <end position="38"/>
    </location>
</feature>
<organism evidence="2 3">
    <name type="scientific">Tistlia consotensis USBA 355</name>
    <dbReference type="NCBI Taxonomy" id="560819"/>
    <lineage>
        <taxon>Bacteria</taxon>
        <taxon>Pseudomonadati</taxon>
        <taxon>Pseudomonadota</taxon>
        <taxon>Alphaproteobacteria</taxon>
        <taxon>Rhodospirillales</taxon>
        <taxon>Rhodovibrionaceae</taxon>
        <taxon>Tistlia</taxon>
    </lineage>
</organism>
<dbReference type="RefSeq" id="WP_085121720.1">
    <property type="nucleotide sequence ID" value="NZ_FWZX01000004.1"/>
</dbReference>
<keyword evidence="1" id="KW-1133">Transmembrane helix</keyword>
<gene>
    <name evidence="2" type="ORF">SAMN05428998_1043</name>
</gene>
<evidence type="ECO:0000313" key="3">
    <source>
        <dbReference type="Proteomes" id="UP000192917"/>
    </source>
</evidence>
<accession>A0A1Y6BE22</accession>
<name>A0A1Y6BE22_9PROT</name>
<keyword evidence="1" id="KW-0812">Transmembrane</keyword>
<proteinExistence type="predicted"/>
<feature type="transmembrane region" description="Helical" evidence="1">
    <location>
        <begin position="94"/>
        <end position="116"/>
    </location>
</feature>
<reference evidence="2 3" key="1">
    <citation type="submission" date="2017-04" db="EMBL/GenBank/DDBJ databases">
        <authorList>
            <person name="Afonso C.L."/>
            <person name="Miller P.J."/>
            <person name="Scott M.A."/>
            <person name="Spackman E."/>
            <person name="Goraichik I."/>
            <person name="Dimitrov K.M."/>
            <person name="Suarez D.L."/>
            <person name="Swayne D.E."/>
        </authorList>
    </citation>
    <scope>NUCLEOTIDE SEQUENCE [LARGE SCALE GENOMIC DNA]</scope>
    <source>
        <strain evidence="2 3">USBA 355</strain>
    </source>
</reference>
<dbReference type="Proteomes" id="UP000192917">
    <property type="component" value="Unassembled WGS sequence"/>
</dbReference>
<evidence type="ECO:0000256" key="1">
    <source>
        <dbReference type="SAM" id="Phobius"/>
    </source>
</evidence>